<sequence length="125" mass="14663">MKENVRFIQAFVGGFMGPSYEVSIDLKDKTVTYKSFENGYEEKGKMVKHLEKAEEDFLLNKLSSCNILEWKKRYEPDYPVMDGTNWSVKVETEKDSLEKSGSNAYPEEWCLFCRTMEEITGKEFR</sequence>
<dbReference type="RefSeq" id="WP_138127210.1">
    <property type="nucleotide sequence ID" value="NZ_SWLG01000009.1"/>
</dbReference>
<keyword evidence="2" id="KW-1185">Reference proteome</keyword>
<protein>
    <submittedName>
        <fullName evidence="1">Uncharacterized protein</fullName>
    </submittedName>
</protein>
<name>A0A5R9F1V9_9BACL</name>
<dbReference type="Proteomes" id="UP000308230">
    <property type="component" value="Unassembled WGS sequence"/>
</dbReference>
<dbReference type="OrthoDB" id="4979632at2"/>
<dbReference type="EMBL" id="SWLG01000009">
    <property type="protein sequence ID" value="TLS36569.1"/>
    <property type="molecule type" value="Genomic_DNA"/>
</dbReference>
<gene>
    <name evidence="1" type="ORF">FCL54_13660</name>
</gene>
<evidence type="ECO:0000313" key="2">
    <source>
        <dbReference type="Proteomes" id="UP000308230"/>
    </source>
</evidence>
<evidence type="ECO:0000313" key="1">
    <source>
        <dbReference type="EMBL" id="TLS36569.1"/>
    </source>
</evidence>
<proteinExistence type="predicted"/>
<dbReference type="AlphaFoldDB" id="A0A5R9F1V9"/>
<accession>A0A5R9F1V9</accession>
<reference evidence="1 2" key="1">
    <citation type="submission" date="2019-04" db="EMBL/GenBank/DDBJ databases">
        <title>Bacillus caeni sp. nov., a bacterium isolated from mangrove sediment.</title>
        <authorList>
            <person name="Huang H."/>
            <person name="Mo K."/>
            <person name="Hu Y."/>
        </authorList>
    </citation>
    <scope>NUCLEOTIDE SEQUENCE [LARGE SCALE GENOMIC DNA]</scope>
    <source>
        <strain evidence="1 2">HB172195</strain>
    </source>
</reference>
<organism evidence="1 2">
    <name type="scientific">Exobacillus caeni</name>
    <dbReference type="NCBI Taxonomy" id="2574798"/>
    <lineage>
        <taxon>Bacteria</taxon>
        <taxon>Bacillati</taxon>
        <taxon>Bacillota</taxon>
        <taxon>Bacilli</taxon>
        <taxon>Bacillales</taxon>
        <taxon>Guptibacillaceae</taxon>
        <taxon>Exobacillus</taxon>
    </lineage>
</organism>
<comment type="caution">
    <text evidence="1">The sequence shown here is derived from an EMBL/GenBank/DDBJ whole genome shotgun (WGS) entry which is preliminary data.</text>
</comment>